<dbReference type="EC" id="2.6.1.-" evidence="7"/>
<dbReference type="PIRSF" id="PIRSF000521">
    <property type="entry name" value="Transaminase_4ab_Lys_Orn"/>
    <property type="match status" value="1"/>
</dbReference>
<sequence>MTESNFLKEHNGRLMWHPMTSPQDSVAQLPKIITSAEGVSITDIDGHRVIDGVGGLWNVNLGYSCQPVKDAMAAQLEKLPYYSTFRGTSNDAAIELSYELSRFFAPDGLSRAFFTSGGSDSVETALRLARQYHKLRGDSGRTKFLSLKKGYHGTHIGGASVNGNANFRNAYEPLLPGCFHIPAPYTYRNPFNESDPERLAQLCAAALEDEIAFQGANTIAAMIMEPILGAGGVIPPHPSFAPMVQEICNRNGILLITDEVITAYGRTGAWSGARLWGIQPDMMCTAKAITNGYFPFGAVMMGDRMIEVFEENPDAKIGHGYTYSGHPVGAAAALACLAEMQRLNVTATAAARGTQLYEGCLALKDRFDVIGDVRGGYGLMTALELVSDRQTRAPLDGRRALAVQEACYEAGALIRVSGANVILSPPLVMSEADAGGLLDALRVGVGAA</sequence>
<dbReference type="InterPro" id="IPR015421">
    <property type="entry name" value="PyrdxlP-dep_Trfase_major"/>
</dbReference>
<comment type="similarity">
    <text evidence="2 6">Belongs to the class-III pyridoxal-phosphate-dependent aminotransferase family.</text>
</comment>
<dbReference type="CDD" id="cd00610">
    <property type="entry name" value="OAT_like"/>
    <property type="match status" value="1"/>
</dbReference>
<dbReference type="GO" id="GO:0008483">
    <property type="term" value="F:transaminase activity"/>
    <property type="evidence" value="ECO:0007669"/>
    <property type="project" value="UniProtKB-KW"/>
</dbReference>
<dbReference type="SUPFAM" id="SSF53383">
    <property type="entry name" value="PLP-dependent transferases"/>
    <property type="match status" value="1"/>
</dbReference>
<keyword evidence="3 7" id="KW-0032">Aminotransferase</keyword>
<proteinExistence type="inferred from homology"/>
<reference evidence="7 8" key="1">
    <citation type="journal article" date="2017" name="Front. Microbiol.">
        <title>Phaeobacter piscinae sp. nov., a species of the Roseobacter group and potential aquaculture probiont.</title>
        <authorList>
            <person name="Sonnenschein E.C."/>
            <person name="Phippen C.B.W."/>
            <person name="Nielsen K.F."/>
            <person name="Mateiu R.V."/>
            <person name="Melchiorsen J."/>
            <person name="Gram L."/>
            <person name="Overmann J."/>
            <person name="Freese H.M."/>
        </authorList>
    </citation>
    <scope>NUCLEOTIDE SEQUENCE [LARGE SCALE GENOMIC DNA]</scope>
    <source>
        <strain evidence="7 8">P13</strain>
    </source>
</reference>
<keyword evidence="4 7" id="KW-0808">Transferase</keyword>
<dbReference type="NCBIfam" id="NF005683">
    <property type="entry name" value="PRK07481.1"/>
    <property type="match status" value="1"/>
</dbReference>
<evidence type="ECO:0000256" key="1">
    <source>
        <dbReference type="ARBA" id="ARBA00001933"/>
    </source>
</evidence>
<evidence type="ECO:0000256" key="4">
    <source>
        <dbReference type="ARBA" id="ARBA00022679"/>
    </source>
</evidence>
<keyword evidence="5 6" id="KW-0663">Pyridoxal phosphate</keyword>
<organism evidence="7 8">
    <name type="scientific">Phaeobacter piscinae</name>
    <dbReference type="NCBI Taxonomy" id="1580596"/>
    <lineage>
        <taxon>Bacteria</taxon>
        <taxon>Pseudomonadati</taxon>
        <taxon>Pseudomonadota</taxon>
        <taxon>Alphaproteobacteria</taxon>
        <taxon>Rhodobacterales</taxon>
        <taxon>Roseobacteraceae</taxon>
        <taxon>Phaeobacter</taxon>
    </lineage>
</organism>
<dbReference type="PROSITE" id="PS00600">
    <property type="entry name" value="AA_TRANSFER_CLASS_3"/>
    <property type="match status" value="1"/>
</dbReference>
<accession>A0AAN1L8M4</accession>
<comment type="cofactor">
    <cofactor evidence="1">
        <name>pyridoxal 5'-phosphate</name>
        <dbReference type="ChEBI" id="CHEBI:597326"/>
    </cofactor>
</comment>
<dbReference type="Proteomes" id="UP000218606">
    <property type="component" value="Chromosome"/>
</dbReference>
<dbReference type="AlphaFoldDB" id="A0AAN1L8M4"/>
<dbReference type="Pfam" id="PF00202">
    <property type="entry name" value="Aminotran_3"/>
    <property type="match status" value="1"/>
</dbReference>
<dbReference type="InterPro" id="IPR005814">
    <property type="entry name" value="Aminotrans_3"/>
</dbReference>
<dbReference type="Gene3D" id="3.90.1150.10">
    <property type="entry name" value="Aspartate Aminotransferase, domain 1"/>
    <property type="match status" value="1"/>
</dbReference>
<dbReference type="EMBL" id="CP010767">
    <property type="protein sequence ID" value="ATG41988.1"/>
    <property type="molecule type" value="Genomic_DNA"/>
</dbReference>
<protein>
    <submittedName>
        <fullName evidence="7">Aminotransferase class-III</fullName>
        <ecNumber evidence="7">2.6.1.-</ecNumber>
    </submittedName>
</protein>
<name>A0AAN1L8M4_9RHOB</name>
<dbReference type="Gene3D" id="3.40.640.10">
    <property type="entry name" value="Type I PLP-dependent aspartate aminotransferase-like (Major domain)"/>
    <property type="match status" value="1"/>
</dbReference>
<evidence type="ECO:0000256" key="5">
    <source>
        <dbReference type="ARBA" id="ARBA00022898"/>
    </source>
</evidence>
<dbReference type="InterPro" id="IPR015424">
    <property type="entry name" value="PyrdxlP-dep_Trfase"/>
</dbReference>
<dbReference type="PANTHER" id="PTHR43094:SF1">
    <property type="entry name" value="AMINOTRANSFERASE CLASS-III"/>
    <property type="match status" value="1"/>
</dbReference>
<evidence type="ECO:0000313" key="7">
    <source>
        <dbReference type="EMBL" id="ATG41988.1"/>
    </source>
</evidence>
<dbReference type="InterPro" id="IPR015422">
    <property type="entry name" value="PyrdxlP-dep_Trfase_small"/>
</dbReference>
<dbReference type="InterPro" id="IPR049704">
    <property type="entry name" value="Aminotrans_3_PPA_site"/>
</dbReference>
<evidence type="ECO:0000256" key="6">
    <source>
        <dbReference type="RuleBase" id="RU003560"/>
    </source>
</evidence>
<dbReference type="PANTHER" id="PTHR43094">
    <property type="entry name" value="AMINOTRANSFERASE"/>
    <property type="match status" value="1"/>
</dbReference>
<dbReference type="FunFam" id="3.40.640.10:FF:000014">
    <property type="entry name" value="Adenosylmethionine-8-amino-7-oxononanoate aminotransferase, probable"/>
    <property type="match status" value="1"/>
</dbReference>
<dbReference type="RefSeq" id="WP_096870311.1">
    <property type="nucleotide sequence ID" value="NZ_CP010715.1"/>
</dbReference>
<dbReference type="GO" id="GO:0030170">
    <property type="term" value="F:pyridoxal phosphate binding"/>
    <property type="evidence" value="ECO:0007669"/>
    <property type="project" value="InterPro"/>
</dbReference>
<evidence type="ECO:0000256" key="2">
    <source>
        <dbReference type="ARBA" id="ARBA00008954"/>
    </source>
</evidence>
<evidence type="ECO:0000256" key="3">
    <source>
        <dbReference type="ARBA" id="ARBA00022576"/>
    </source>
</evidence>
<gene>
    <name evidence="7" type="ORF">PhaeoP13_00017</name>
</gene>
<evidence type="ECO:0000313" key="8">
    <source>
        <dbReference type="Proteomes" id="UP000218606"/>
    </source>
</evidence>